<dbReference type="GO" id="GO:0016747">
    <property type="term" value="F:acyltransferase activity, transferring groups other than amino-acyl groups"/>
    <property type="evidence" value="ECO:0007669"/>
    <property type="project" value="InterPro"/>
</dbReference>
<dbReference type="PATRIC" id="fig|1308866.3.peg.1616"/>
<gene>
    <name evidence="2" type="ORF">J416_08002</name>
</gene>
<dbReference type="InterPro" id="IPR016181">
    <property type="entry name" value="Acyl_CoA_acyltransferase"/>
</dbReference>
<dbReference type="InterPro" id="IPR053144">
    <property type="entry name" value="Acetyltransferase_Butenolide"/>
</dbReference>
<dbReference type="EMBL" id="APML01000025">
    <property type="protein sequence ID" value="ENH97004.1"/>
    <property type="molecule type" value="Genomic_DNA"/>
</dbReference>
<dbReference type="Gene3D" id="3.40.630.30">
    <property type="match status" value="1"/>
</dbReference>
<protein>
    <submittedName>
        <fullName evidence="2">GCN5-like N-acetyltransferase</fullName>
    </submittedName>
</protein>
<dbReference type="InterPro" id="IPR000182">
    <property type="entry name" value="GNAT_dom"/>
</dbReference>
<dbReference type="Pfam" id="PF13508">
    <property type="entry name" value="Acetyltransf_7"/>
    <property type="match status" value="1"/>
</dbReference>
<organism evidence="2 3">
    <name type="scientific">Gracilibacillus halophilus YIM-C55.5</name>
    <dbReference type="NCBI Taxonomy" id="1308866"/>
    <lineage>
        <taxon>Bacteria</taxon>
        <taxon>Bacillati</taxon>
        <taxon>Bacillota</taxon>
        <taxon>Bacilli</taxon>
        <taxon>Bacillales</taxon>
        <taxon>Bacillaceae</taxon>
        <taxon>Gracilibacillus</taxon>
    </lineage>
</organism>
<keyword evidence="3" id="KW-1185">Reference proteome</keyword>
<sequence length="141" mass="17132">MKMNRNDIKISQDKSLLDMEAIYEFLQQSYWANRRTKEKMIKSIEYSFCYGVYHHNKQIGFARIVTDYATMYYLCDVFIDEQYRGNGIGKRLIEEITRSDDFKDLFGYLSTRDAHLLYEQYDFHLEQEKVMTRIPDFLRKK</sequence>
<dbReference type="PANTHER" id="PTHR43233">
    <property type="entry name" value="FAMILY N-ACETYLTRANSFERASE, PUTATIVE (AFU_ORTHOLOGUE AFUA_6G03350)-RELATED"/>
    <property type="match status" value="1"/>
</dbReference>
<evidence type="ECO:0000259" key="1">
    <source>
        <dbReference type="PROSITE" id="PS51186"/>
    </source>
</evidence>
<dbReference type="CDD" id="cd04301">
    <property type="entry name" value="NAT_SF"/>
    <property type="match status" value="1"/>
</dbReference>
<comment type="caution">
    <text evidence="2">The sequence shown here is derived from an EMBL/GenBank/DDBJ whole genome shotgun (WGS) entry which is preliminary data.</text>
</comment>
<proteinExistence type="predicted"/>
<dbReference type="PANTHER" id="PTHR43233:SF1">
    <property type="entry name" value="FAMILY N-ACETYLTRANSFERASE, PUTATIVE (AFU_ORTHOLOGUE AFUA_6G03350)-RELATED"/>
    <property type="match status" value="1"/>
</dbReference>
<feature type="domain" description="N-acetyltransferase" evidence="1">
    <location>
        <begin position="8"/>
        <end position="141"/>
    </location>
</feature>
<dbReference type="PROSITE" id="PS51186">
    <property type="entry name" value="GNAT"/>
    <property type="match status" value="1"/>
</dbReference>
<dbReference type="SUPFAM" id="SSF55729">
    <property type="entry name" value="Acyl-CoA N-acyltransferases (Nat)"/>
    <property type="match status" value="1"/>
</dbReference>
<dbReference type="eggNOG" id="COG0456">
    <property type="taxonomic scope" value="Bacteria"/>
</dbReference>
<dbReference type="AlphaFoldDB" id="N4WCQ2"/>
<name>N4WCQ2_9BACI</name>
<accession>N4WCQ2</accession>
<dbReference type="Proteomes" id="UP000012283">
    <property type="component" value="Unassembled WGS sequence"/>
</dbReference>
<reference evidence="2 3" key="1">
    <citation type="submission" date="2013-03" db="EMBL/GenBank/DDBJ databases">
        <title>Draft genome sequence of Gracibacillus halophilus YIM-C55.5, a moderately halophilic and thermophilic organism from the Xiaochaidamu salt lake.</title>
        <authorList>
            <person name="Sugumar T."/>
            <person name="Polireddy D.R."/>
            <person name="Antony A."/>
            <person name="Madhava Y.R."/>
            <person name="Sivakumar N."/>
        </authorList>
    </citation>
    <scope>NUCLEOTIDE SEQUENCE [LARGE SCALE GENOMIC DNA]</scope>
    <source>
        <strain evidence="2 3">YIM-C55.5</strain>
    </source>
</reference>
<evidence type="ECO:0000313" key="2">
    <source>
        <dbReference type="EMBL" id="ENH97004.1"/>
    </source>
</evidence>
<keyword evidence="2" id="KW-0808">Transferase</keyword>
<dbReference type="STRING" id="1308866.J416_08002"/>
<evidence type="ECO:0000313" key="3">
    <source>
        <dbReference type="Proteomes" id="UP000012283"/>
    </source>
</evidence>